<organism evidence="3">
    <name type="scientific">Caenorhabditis brenneri</name>
    <name type="common">Nematode worm</name>
    <dbReference type="NCBI Taxonomy" id="135651"/>
    <lineage>
        <taxon>Eukaryota</taxon>
        <taxon>Metazoa</taxon>
        <taxon>Ecdysozoa</taxon>
        <taxon>Nematoda</taxon>
        <taxon>Chromadorea</taxon>
        <taxon>Rhabditida</taxon>
        <taxon>Rhabditina</taxon>
        <taxon>Rhabditomorpha</taxon>
        <taxon>Rhabditoidea</taxon>
        <taxon>Rhabditidae</taxon>
        <taxon>Peloderinae</taxon>
        <taxon>Caenorhabditis</taxon>
    </lineage>
</organism>
<reference evidence="3" key="1">
    <citation type="submission" date="2011-07" db="EMBL/GenBank/DDBJ databases">
        <authorList>
            <consortium name="Caenorhabditis brenneri Sequencing and Analysis Consortium"/>
            <person name="Wilson R.K."/>
        </authorList>
    </citation>
    <scope>NUCLEOTIDE SEQUENCE [LARGE SCALE GENOMIC DNA]</scope>
    <source>
        <strain evidence="3">PB2801</strain>
    </source>
</reference>
<name>G0MA11_CAEBE</name>
<accession>G0MA11</accession>
<feature type="domain" description="T20D4.11-like" evidence="1">
    <location>
        <begin position="2"/>
        <end position="109"/>
    </location>
</feature>
<evidence type="ECO:0000313" key="2">
    <source>
        <dbReference type="EMBL" id="EGT30884.1"/>
    </source>
</evidence>
<evidence type="ECO:0000259" key="1">
    <source>
        <dbReference type="Pfam" id="PF01579"/>
    </source>
</evidence>
<gene>
    <name evidence="2" type="ORF">CAEBREN_09154</name>
</gene>
<dbReference type="HOGENOM" id="CLU_078890_3_1_1"/>
<protein>
    <recommendedName>
        <fullName evidence="1">T20D4.11-like domain-containing protein</fullName>
    </recommendedName>
</protein>
<dbReference type="AlphaFoldDB" id="G0MA11"/>
<sequence length="112" mass="12823">MKCAVPDLVQTINDVNSICEASLFRHSSTFEPCHDKLNERNSTCLNEWKLVHDVAEDPRVDGELQKKFCDEFFGKDNCLEKEMSEVCGVEVWQGFKKNQLALNKIAGYCTFD</sequence>
<keyword evidence="3" id="KW-1185">Reference proteome</keyword>
<dbReference type="Pfam" id="PF01579">
    <property type="entry name" value="DUF19"/>
    <property type="match status" value="1"/>
</dbReference>
<dbReference type="InParanoid" id="G0MA11"/>
<dbReference type="Proteomes" id="UP000008068">
    <property type="component" value="Unassembled WGS sequence"/>
</dbReference>
<dbReference type="PANTHER" id="PTHR21453:SF7">
    <property type="entry name" value="DUF19 DOMAIN-CONTAINING PROTEIN"/>
    <property type="match status" value="1"/>
</dbReference>
<dbReference type="InterPro" id="IPR002542">
    <property type="entry name" value="T20D4.11-like_dom"/>
</dbReference>
<dbReference type="PANTHER" id="PTHR21453">
    <property type="entry name" value="DUF19 DOMAIN-CONTAINING PROTEIN-RELATED-RELATED"/>
    <property type="match status" value="1"/>
</dbReference>
<evidence type="ECO:0000313" key="3">
    <source>
        <dbReference type="Proteomes" id="UP000008068"/>
    </source>
</evidence>
<dbReference type="EMBL" id="GL379787">
    <property type="protein sequence ID" value="EGT30884.1"/>
    <property type="molecule type" value="Genomic_DNA"/>
</dbReference>
<proteinExistence type="predicted"/>
<dbReference type="OrthoDB" id="5835962at2759"/>